<sequence length="84" mass="9320">MHVLLFTIYALILFVVINKRAGFTTGGGAAPAAPVLRWEAQKFILEERIQEKGSLSGKPNTHLDEGWHDLFNCQSSESFKKSTA</sequence>
<evidence type="ECO:0008006" key="4">
    <source>
        <dbReference type="Google" id="ProtNLM"/>
    </source>
</evidence>
<reference evidence="2 3" key="1">
    <citation type="submission" date="2020-02" db="EMBL/GenBank/DDBJ databases">
        <title>Comparative genomics of the hypocrealean fungal genus Beauvera.</title>
        <authorList>
            <person name="Showalter D.N."/>
            <person name="Bushley K.E."/>
            <person name="Rehner S.A."/>
        </authorList>
    </citation>
    <scope>NUCLEOTIDE SEQUENCE [LARGE SCALE GENOMIC DNA]</scope>
    <source>
        <strain evidence="2 3">ARSEF4384</strain>
    </source>
</reference>
<comment type="caution">
    <text evidence="2">The sequence shown here is derived from an EMBL/GenBank/DDBJ whole genome shotgun (WGS) entry which is preliminary data.</text>
</comment>
<accession>A0AAW0S9U6</accession>
<feature type="chain" id="PRO_5043373609" description="Secreted protein" evidence="1">
    <location>
        <begin position="23"/>
        <end position="84"/>
    </location>
</feature>
<keyword evidence="3" id="KW-1185">Reference proteome</keyword>
<evidence type="ECO:0000256" key="1">
    <source>
        <dbReference type="SAM" id="SignalP"/>
    </source>
</evidence>
<dbReference type="Proteomes" id="UP001397290">
    <property type="component" value="Unassembled WGS sequence"/>
</dbReference>
<gene>
    <name evidence="2" type="ORF">G3M48_004563</name>
</gene>
<name>A0AAW0S9U6_9HYPO</name>
<protein>
    <recommendedName>
        <fullName evidence="4">Secreted protein</fullName>
    </recommendedName>
</protein>
<keyword evidence="1" id="KW-0732">Signal</keyword>
<dbReference type="EMBL" id="JAAHCF010000003">
    <property type="protein sequence ID" value="KAK8150886.1"/>
    <property type="molecule type" value="Genomic_DNA"/>
</dbReference>
<organism evidence="2 3">
    <name type="scientific">Beauveria asiatica</name>
    <dbReference type="NCBI Taxonomy" id="1069075"/>
    <lineage>
        <taxon>Eukaryota</taxon>
        <taxon>Fungi</taxon>
        <taxon>Dikarya</taxon>
        <taxon>Ascomycota</taxon>
        <taxon>Pezizomycotina</taxon>
        <taxon>Sordariomycetes</taxon>
        <taxon>Hypocreomycetidae</taxon>
        <taxon>Hypocreales</taxon>
        <taxon>Cordycipitaceae</taxon>
        <taxon>Beauveria</taxon>
    </lineage>
</organism>
<feature type="signal peptide" evidence="1">
    <location>
        <begin position="1"/>
        <end position="22"/>
    </location>
</feature>
<evidence type="ECO:0000313" key="3">
    <source>
        <dbReference type="Proteomes" id="UP001397290"/>
    </source>
</evidence>
<evidence type="ECO:0000313" key="2">
    <source>
        <dbReference type="EMBL" id="KAK8150886.1"/>
    </source>
</evidence>
<dbReference type="AlphaFoldDB" id="A0AAW0S9U6"/>
<proteinExistence type="predicted"/>